<keyword evidence="3" id="KW-1003">Cell membrane</keyword>
<dbReference type="InterPro" id="IPR032675">
    <property type="entry name" value="LRR_dom_sf"/>
</dbReference>
<evidence type="ECO:0000256" key="4">
    <source>
        <dbReference type="ARBA" id="ARBA00022614"/>
    </source>
</evidence>
<dbReference type="GO" id="GO:0051707">
    <property type="term" value="P:response to other organism"/>
    <property type="evidence" value="ECO:0007669"/>
    <property type="project" value="UniProtKB-ARBA"/>
</dbReference>
<protein>
    <recommendedName>
        <fullName evidence="11">Reverse transcriptase domain-containing protein</fullName>
    </recommendedName>
</protein>
<dbReference type="SMART" id="SM00369">
    <property type="entry name" value="LRR_TYP"/>
    <property type="match status" value="6"/>
</dbReference>
<dbReference type="Proteomes" id="UP000222542">
    <property type="component" value="Unassembled WGS sequence"/>
</dbReference>
<dbReference type="Pfam" id="PF00078">
    <property type="entry name" value="RVT_1"/>
    <property type="match status" value="1"/>
</dbReference>
<evidence type="ECO:0000256" key="1">
    <source>
        <dbReference type="ARBA" id="ARBA00004251"/>
    </source>
</evidence>
<proteinExistence type="inferred from homology"/>
<keyword evidence="5" id="KW-0812">Transmembrane</keyword>
<dbReference type="GO" id="GO:0006952">
    <property type="term" value="P:defense response"/>
    <property type="evidence" value="ECO:0007669"/>
    <property type="project" value="UniProtKB-ARBA"/>
</dbReference>
<keyword evidence="4" id="KW-0433">Leucine-rich repeat</keyword>
<comment type="subcellular location">
    <subcellularLocation>
        <location evidence="1">Cell membrane</location>
        <topology evidence="1">Single-pass type I membrane protein</topology>
    </subcellularLocation>
</comment>
<evidence type="ECO:0000256" key="6">
    <source>
        <dbReference type="ARBA" id="ARBA00022729"/>
    </source>
</evidence>
<dbReference type="PROSITE" id="PS50878">
    <property type="entry name" value="RT_POL"/>
    <property type="match status" value="1"/>
</dbReference>
<dbReference type="FunFam" id="3.80.10.10:FF:000041">
    <property type="entry name" value="LRR receptor-like serine/threonine-protein kinase ERECTA"/>
    <property type="match status" value="2"/>
</dbReference>
<reference evidence="12 13" key="2">
    <citation type="journal article" date="2017" name="Genome Biol.">
        <title>New reference genome sequences of hot pepper reveal the massive evolution of plant disease-resistance genes by retroduplication.</title>
        <authorList>
            <person name="Kim S."/>
            <person name="Park J."/>
            <person name="Yeom S.I."/>
            <person name="Kim Y.M."/>
            <person name="Seo E."/>
            <person name="Kim K.T."/>
            <person name="Kim M.S."/>
            <person name="Lee J.M."/>
            <person name="Cheong K."/>
            <person name="Shin H.S."/>
            <person name="Kim S.B."/>
            <person name="Han K."/>
            <person name="Lee J."/>
            <person name="Park M."/>
            <person name="Lee H.A."/>
            <person name="Lee H.Y."/>
            <person name="Lee Y."/>
            <person name="Oh S."/>
            <person name="Lee J.H."/>
            <person name="Choi E."/>
            <person name="Choi E."/>
            <person name="Lee S.E."/>
            <person name="Jeon J."/>
            <person name="Kim H."/>
            <person name="Choi G."/>
            <person name="Song H."/>
            <person name="Lee J."/>
            <person name="Lee S.C."/>
            <person name="Kwon J.K."/>
            <person name="Lee H.Y."/>
            <person name="Koo N."/>
            <person name="Hong Y."/>
            <person name="Kim R.W."/>
            <person name="Kang W.H."/>
            <person name="Huh J.H."/>
            <person name="Kang B.C."/>
            <person name="Yang T.J."/>
            <person name="Lee Y.H."/>
            <person name="Bennetzen J.L."/>
            <person name="Choi D."/>
        </authorList>
    </citation>
    <scope>NUCLEOTIDE SEQUENCE [LARGE SCALE GENOMIC DNA]</scope>
    <source>
        <strain evidence="13">cv. CM334</strain>
    </source>
</reference>
<sequence length="929" mass="105904">MLWRCLEVSGVPQAYIRVIKDMYEGAKTQVRTAGGDSEHFTVLTGLHQGSTLSPFLFALVMDVLTRRIQGEVPWCMLFADDVVLIDETRGGVNDKLELWRQTLESKGFRVSRTKTEYVECKFNDVRRENEVVVRLEAQEVGKRDKFKYLGSVIQSNGEIDEDVSHRIGAGWMKWKLASGVLCDKKVPPKLKGKFYRVVVRPALLYGAECWPVKNSHIQKMKVAEMRMLRWMCGLTRGDRVRNETIREKVGVTSVECKMREARLRWFGHVKRRGMDAPVRRCERLALDGFRRGRGRPKKYWGEVIRRDMEQLQLTEDMTLDRKSLYLSNIYLRSGLSMFEINQRLTTHDFKLLLQNLTGLRVLDLTFVNISSTIPLNFSSHFTTLNLKATGLHGMIPESIFHLSNLETLGLQFNYQFSGHFPKIKWNSSAYLKDLVLNGVNFFDYFPESLGYLSSLQTLFLQNCSLREPIPESLSNLTHLKYLFLFDSFLNGTIPSGMFSLPSLSFLYLNNNQFSGDLPDFKSNPPVHIDLISNQLQVHLSKSIQNLVNHTSLDLSSNNLRSNVDISFFSDLKHLYHLDLSYHRISLTNENKVNVTLPGSLEILRLAGCGVIELEFIRSEKQLREGEISQCLGNISGLEVLDMHHNSLSGILPNTFRIGCTLKTFNFHGNNLEGKIPQSLINCKQLEVLDVGDNHLNDTFPLWLGTQPMLKVLSMRSNKLHGSIRNLTTENLSPQLLILALSYNVFTGNLPTSLFLYLKAMRTIDQIMNAPRDKGYRYYQDSVAVVTKVFEREIVRILFLYTTVDLSNNKFEGSVPSILGDLVTLCMLNLSHNELQGHIPLSLGNLSVVESLDLSGNHLIGEIPTQFVSLKYLEVLNLSHNHLKGFIPQGNQFHAFENNSYEGNDGLYGFPLSKGCVNDCIWTRRSSKQF</sequence>
<dbReference type="PANTHER" id="PTHR48061">
    <property type="entry name" value="LEUCINE-RICH REPEAT RECEPTOR PROTEIN KINASE EMS1-LIKE-RELATED"/>
    <property type="match status" value="1"/>
</dbReference>
<keyword evidence="8" id="KW-1133">Transmembrane helix</keyword>
<gene>
    <name evidence="12" type="ORF">T459_14946</name>
</gene>
<evidence type="ECO:0000259" key="11">
    <source>
        <dbReference type="PROSITE" id="PS50878"/>
    </source>
</evidence>
<keyword evidence="13" id="KW-1185">Reference proteome</keyword>
<evidence type="ECO:0000256" key="9">
    <source>
        <dbReference type="ARBA" id="ARBA00023136"/>
    </source>
</evidence>
<dbReference type="InterPro" id="IPR001611">
    <property type="entry name" value="Leu-rich_rpt"/>
</dbReference>
<evidence type="ECO:0000256" key="7">
    <source>
        <dbReference type="ARBA" id="ARBA00022737"/>
    </source>
</evidence>
<organism evidence="12 13">
    <name type="scientific">Capsicum annuum</name>
    <name type="common">Capsicum pepper</name>
    <dbReference type="NCBI Taxonomy" id="4072"/>
    <lineage>
        <taxon>Eukaryota</taxon>
        <taxon>Viridiplantae</taxon>
        <taxon>Streptophyta</taxon>
        <taxon>Embryophyta</taxon>
        <taxon>Tracheophyta</taxon>
        <taxon>Spermatophyta</taxon>
        <taxon>Magnoliopsida</taxon>
        <taxon>eudicotyledons</taxon>
        <taxon>Gunneridae</taxon>
        <taxon>Pentapetalae</taxon>
        <taxon>asterids</taxon>
        <taxon>lamiids</taxon>
        <taxon>Solanales</taxon>
        <taxon>Solanaceae</taxon>
        <taxon>Solanoideae</taxon>
        <taxon>Capsiceae</taxon>
        <taxon>Capsicum</taxon>
    </lineage>
</organism>
<dbReference type="Pfam" id="PF00560">
    <property type="entry name" value="LRR_1"/>
    <property type="match status" value="4"/>
</dbReference>
<dbReference type="InterPro" id="IPR043502">
    <property type="entry name" value="DNA/RNA_pol_sf"/>
</dbReference>
<evidence type="ECO:0000256" key="5">
    <source>
        <dbReference type="ARBA" id="ARBA00022692"/>
    </source>
</evidence>
<keyword evidence="6" id="KW-0732">Signal</keyword>
<evidence type="ECO:0000256" key="2">
    <source>
        <dbReference type="ARBA" id="ARBA00009592"/>
    </source>
</evidence>
<evidence type="ECO:0000256" key="10">
    <source>
        <dbReference type="ARBA" id="ARBA00023180"/>
    </source>
</evidence>
<dbReference type="Gene3D" id="3.80.10.10">
    <property type="entry name" value="Ribonuclease Inhibitor"/>
    <property type="match status" value="2"/>
</dbReference>
<dbReference type="InterPro" id="IPR043128">
    <property type="entry name" value="Rev_trsase/Diguanyl_cyclase"/>
</dbReference>
<dbReference type="InterPro" id="IPR000477">
    <property type="entry name" value="RT_dom"/>
</dbReference>
<dbReference type="Gramene" id="PHT81931">
    <property type="protein sequence ID" value="PHT81931"/>
    <property type="gene ID" value="T459_14946"/>
</dbReference>
<dbReference type="AlphaFoldDB" id="A0A2G2ZJ27"/>
<reference evidence="12 13" key="1">
    <citation type="journal article" date="2014" name="Nat. Genet.">
        <title>Genome sequence of the hot pepper provides insights into the evolution of pungency in Capsicum species.</title>
        <authorList>
            <person name="Kim S."/>
            <person name="Park M."/>
            <person name="Yeom S.I."/>
            <person name="Kim Y.M."/>
            <person name="Lee J.M."/>
            <person name="Lee H.A."/>
            <person name="Seo E."/>
            <person name="Choi J."/>
            <person name="Cheong K."/>
            <person name="Kim K.T."/>
            <person name="Jung K."/>
            <person name="Lee G.W."/>
            <person name="Oh S.K."/>
            <person name="Bae C."/>
            <person name="Kim S.B."/>
            <person name="Lee H.Y."/>
            <person name="Kim S.Y."/>
            <person name="Kim M.S."/>
            <person name="Kang B.C."/>
            <person name="Jo Y.D."/>
            <person name="Yang H.B."/>
            <person name="Jeong H.J."/>
            <person name="Kang W.H."/>
            <person name="Kwon J.K."/>
            <person name="Shin C."/>
            <person name="Lim J.Y."/>
            <person name="Park J.H."/>
            <person name="Huh J.H."/>
            <person name="Kim J.S."/>
            <person name="Kim B.D."/>
            <person name="Cohen O."/>
            <person name="Paran I."/>
            <person name="Suh M.C."/>
            <person name="Lee S.B."/>
            <person name="Kim Y.K."/>
            <person name="Shin Y."/>
            <person name="Noh S.J."/>
            <person name="Park J."/>
            <person name="Seo Y.S."/>
            <person name="Kwon S.Y."/>
            <person name="Kim H.A."/>
            <person name="Park J.M."/>
            <person name="Kim H.J."/>
            <person name="Choi S.B."/>
            <person name="Bosland P.W."/>
            <person name="Reeves G."/>
            <person name="Jo S.H."/>
            <person name="Lee B.W."/>
            <person name="Cho H.T."/>
            <person name="Choi H.S."/>
            <person name="Lee M.S."/>
            <person name="Yu Y."/>
            <person name="Do Choi Y."/>
            <person name="Park B.S."/>
            <person name="van Deynze A."/>
            <person name="Ashrafi H."/>
            <person name="Hill T."/>
            <person name="Kim W.T."/>
            <person name="Pai H.S."/>
            <person name="Ahn H.K."/>
            <person name="Yeam I."/>
            <person name="Giovannoni J.J."/>
            <person name="Rose J.K."/>
            <person name="Sorensen I."/>
            <person name="Lee S.J."/>
            <person name="Kim R.W."/>
            <person name="Choi I.Y."/>
            <person name="Choi B.S."/>
            <person name="Lim J.S."/>
            <person name="Lee Y.H."/>
            <person name="Choi D."/>
        </authorList>
    </citation>
    <scope>NUCLEOTIDE SEQUENCE [LARGE SCALE GENOMIC DNA]</scope>
    <source>
        <strain evidence="13">cv. CM334</strain>
    </source>
</reference>
<dbReference type="Pfam" id="PF13855">
    <property type="entry name" value="LRR_8"/>
    <property type="match status" value="1"/>
</dbReference>
<dbReference type="FunFam" id="3.80.10.10:FF:000111">
    <property type="entry name" value="LRR receptor-like serine/threonine-protein kinase ERECTA"/>
    <property type="match status" value="1"/>
</dbReference>
<evidence type="ECO:0000256" key="3">
    <source>
        <dbReference type="ARBA" id="ARBA00022475"/>
    </source>
</evidence>
<dbReference type="Gene3D" id="3.30.70.270">
    <property type="match status" value="1"/>
</dbReference>
<evidence type="ECO:0000313" key="13">
    <source>
        <dbReference type="Proteomes" id="UP000222542"/>
    </source>
</evidence>
<dbReference type="PANTHER" id="PTHR48061:SF12">
    <property type="entry name" value="DISEASE RESISTANCE LIKE PROTEIN"/>
    <property type="match status" value="1"/>
</dbReference>
<dbReference type="GO" id="GO:0005886">
    <property type="term" value="C:plasma membrane"/>
    <property type="evidence" value="ECO:0007669"/>
    <property type="project" value="UniProtKB-SubCell"/>
</dbReference>
<dbReference type="SUPFAM" id="SSF52058">
    <property type="entry name" value="L domain-like"/>
    <property type="match status" value="2"/>
</dbReference>
<dbReference type="EMBL" id="AYRZ02000005">
    <property type="protein sequence ID" value="PHT81931.1"/>
    <property type="molecule type" value="Genomic_DNA"/>
</dbReference>
<evidence type="ECO:0000313" key="12">
    <source>
        <dbReference type="EMBL" id="PHT81931.1"/>
    </source>
</evidence>
<feature type="domain" description="Reverse transcriptase" evidence="11">
    <location>
        <begin position="1"/>
        <end position="153"/>
    </location>
</feature>
<comment type="caution">
    <text evidence="12">The sequence shown here is derived from an EMBL/GenBank/DDBJ whole genome shotgun (WGS) entry which is preliminary data.</text>
</comment>
<keyword evidence="7" id="KW-0677">Repeat</keyword>
<dbReference type="InterPro" id="IPR046956">
    <property type="entry name" value="RLP23-like"/>
</dbReference>
<dbReference type="SUPFAM" id="SSF56672">
    <property type="entry name" value="DNA/RNA polymerases"/>
    <property type="match status" value="1"/>
</dbReference>
<accession>A0A2G2ZJ27</accession>
<dbReference type="InterPro" id="IPR003591">
    <property type="entry name" value="Leu-rich_rpt_typical-subtyp"/>
</dbReference>
<evidence type="ECO:0000256" key="8">
    <source>
        <dbReference type="ARBA" id="ARBA00022989"/>
    </source>
</evidence>
<keyword evidence="9" id="KW-0472">Membrane</keyword>
<comment type="similarity">
    <text evidence="2">Belongs to the RLP family.</text>
</comment>
<keyword evidence="10" id="KW-0325">Glycoprotein</keyword>
<name>A0A2G2ZJ27_CAPAN</name>